<feature type="transmembrane region" description="Helical" evidence="1">
    <location>
        <begin position="49"/>
        <end position="73"/>
    </location>
</feature>
<name>A0A9D1WRN7_9FIRM</name>
<reference evidence="2" key="1">
    <citation type="journal article" date="2021" name="PeerJ">
        <title>Extensive microbial diversity within the chicken gut microbiome revealed by metagenomics and culture.</title>
        <authorList>
            <person name="Gilroy R."/>
            <person name="Ravi A."/>
            <person name="Getino M."/>
            <person name="Pursley I."/>
            <person name="Horton D.L."/>
            <person name="Alikhan N.F."/>
            <person name="Baker D."/>
            <person name="Gharbi K."/>
            <person name="Hall N."/>
            <person name="Watson M."/>
            <person name="Adriaenssens E.M."/>
            <person name="Foster-Nyarko E."/>
            <person name="Jarju S."/>
            <person name="Secka A."/>
            <person name="Antonio M."/>
            <person name="Oren A."/>
            <person name="Chaudhuri R.R."/>
            <person name="La Ragione R."/>
            <person name="Hildebrand F."/>
            <person name="Pallen M.J."/>
        </authorList>
    </citation>
    <scope>NUCLEOTIDE SEQUENCE</scope>
    <source>
        <strain evidence="2">CHK188-5543</strain>
    </source>
</reference>
<accession>A0A9D1WRN7</accession>
<gene>
    <name evidence="2" type="ORF">H9736_06200</name>
</gene>
<keyword evidence="1" id="KW-0472">Membrane</keyword>
<evidence type="ECO:0000313" key="2">
    <source>
        <dbReference type="EMBL" id="HIX65826.1"/>
    </source>
</evidence>
<dbReference type="InterPro" id="IPR036938">
    <property type="entry name" value="PAP2/HPO_sf"/>
</dbReference>
<proteinExistence type="predicted"/>
<feature type="transmembrane region" description="Helical" evidence="1">
    <location>
        <begin position="79"/>
        <end position="100"/>
    </location>
</feature>
<keyword evidence="1" id="KW-1133">Transmembrane helix</keyword>
<keyword evidence="1" id="KW-0812">Transmembrane</keyword>
<feature type="transmembrane region" description="Helical" evidence="1">
    <location>
        <begin position="159"/>
        <end position="178"/>
    </location>
</feature>
<dbReference type="EMBL" id="DXES01000133">
    <property type="protein sequence ID" value="HIX65826.1"/>
    <property type="molecule type" value="Genomic_DNA"/>
</dbReference>
<sequence>MRAWFQRHPLAWIPLCYFGLFYLPGFFLLERLVEPRYLIHCFLDDWIPFCEYFLIPYALWFPLLAGAQIYFLLKSDRDFLRLCFLMFTGMTICLVIYLLLPNGLDLRPELTRDNLFCQVVHLIHAVDTPTNVCPSIHVSSTSAIHWVIWKSPLLRDRPWVRWGSGVLTLLICLSTVFLKQHSVVDVLCGLLLTGLLVPLEPLFVRLLPKRLLAVRQ</sequence>
<feature type="transmembrane region" description="Helical" evidence="1">
    <location>
        <begin position="12"/>
        <end position="29"/>
    </location>
</feature>
<feature type="transmembrane region" description="Helical" evidence="1">
    <location>
        <begin position="184"/>
        <end position="207"/>
    </location>
</feature>
<evidence type="ECO:0000256" key="1">
    <source>
        <dbReference type="SAM" id="Phobius"/>
    </source>
</evidence>
<evidence type="ECO:0000313" key="3">
    <source>
        <dbReference type="Proteomes" id="UP000886800"/>
    </source>
</evidence>
<dbReference type="SUPFAM" id="SSF48317">
    <property type="entry name" value="Acid phosphatase/Vanadium-dependent haloperoxidase"/>
    <property type="match status" value="1"/>
</dbReference>
<reference evidence="2" key="2">
    <citation type="submission" date="2021-04" db="EMBL/GenBank/DDBJ databases">
        <authorList>
            <person name="Gilroy R."/>
        </authorList>
    </citation>
    <scope>NUCLEOTIDE SEQUENCE</scope>
    <source>
        <strain evidence="2">CHK188-5543</strain>
    </source>
</reference>
<dbReference type="AlphaFoldDB" id="A0A9D1WRN7"/>
<organism evidence="2 3">
    <name type="scientific">Candidatus Anaerotruncus excrementipullorum</name>
    <dbReference type="NCBI Taxonomy" id="2838465"/>
    <lineage>
        <taxon>Bacteria</taxon>
        <taxon>Bacillati</taxon>
        <taxon>Bacillota</taxon>
        <taxon>Clostridia</taxon>
        <taxon>Eubacteriales</taxon>
        <taxon>Oscillospiraceae</taxon>
        <taxon>Anaerotruncus</taxon>
    </lineage>
</organism>
<protein>
    <submittedName>
        <fullName evidence="2">Phosphatase PAP2 family protein</fullName>
    </submittedName>
</protein>
<dbReference type="Proteomes" id="UP000886800">
    <property type="component" value="Unassembled WGS sequence"/>
</dbReference>
<comment type="caution">
    <text evidence="2">The sequence shown here is derived from an EMBL/GenBank/DDBJ whole genome shotgun (WGS) entry which is preliminary data.</text>
</comment>